<keyword evidence="2" id="KW-0472">Membrane</keyword>
<organism evidence="4 5">
    <name type="scientific">Emericellopsis atlantica</name>
    <dbReference type="NCBI Taxonomy" id="2614577"/>
    <lineage>
        <taxon>Eukaryota</taxon>
        <taxon>Fungi</taxon>
        <taxon>Dikarya</taxon>
        <taxon>Ascomycota</taxon>
        <taxon>Pezizomycotina</taxon>
        <taxon>Sordariomycetes</taxon>
        <taxon>Hypocreomycetidae</taxon>
        <taxon>Hypocreales</taxon>
        <taxon>Bionectriaceae</taxon>
        <taxon>Emericellopsis</taxon>
    </lineage>
</organism>
<comment type="caution">
    <text evidence="4">The sequence shown here is derived from an EMBL/GenBank/DDBJ whole genome shotgun (WGS) entry which is preliminary data.</text>
</comment>
<accession>A0A9P7ZF78</accession>
<keyword evidence="5" id="KW-1185">Reference proteome</keyword>
<dbReference type="GeneID" id="70293381"/>
<protein>
    <submittedName>
        <fullName evidence="4">Uncharacterized protein</fullName>
    </submittedName>
</protein>
<evidence type="ECO:0000256" key="1">
    <source>
        <dbReference type="SAM" id="MobiDB-lite"/>
    </source>
</evidence>
<feature type="region of interest" description="Disordered" evidence="1">
    <location>
        <begin position="180"/>
        <end position="212"/>
    </location>
</feature>
<evidence type="ECO:0000256" key="3">
    <source>
        <dbReference type="SAM" id="SignalP"/>
    </source>
</evidence>
<dbReference type="EMBL" id="MU251273">
    <property type="protein sequence ID" value="KAG9250841.1"/>
    <property type="molecule type" value="Genomic_DNA"/>
</dbReference>
<sequence length="287" mass="30853">MAGAGCVALLIVSCQSTALLSVQKDGIASRAVKGDRTILLSRPHVAFVMSCLQKSMANLAMAASSEPEALKNPARPVRGGVELSYLSLLSSSLNNSDTAPTREQTMPADRDSQYCRAGYSQAIADAVVHLDQAPKAPKRLNVRFHGANTDRARKTRATRDEIIYEEGSDSDDILSIHDALRSPRPGPNERTGQPASTTVGRGKAGTPMEPRRSSGRGGCWRFLLGVALGMAVCVVVVVVAVAKQDHHCVMTWVRVKEDSTDLADTFMERARAVVGKGAWASVQRLWN</sequence>
<name>A0A9P7ZF78_9HYPO</name>
<proteinExistence type="predicted"/>
<evidence type="ECO:0000313" key="5">
    <source>
        <dbReference type="Proteomes" id="UP000887229"/>
    </source>
</evidence>
<feature type="signal peptide" evidence="3">
    <location>
        <begin position="1"/>
        <end position="18"/>
    </location>
</feature>
<gene>
    <name evidence="4" type="ORF">F5Z01DRAFT_639929</name>
</gene>
<feature type="compositionally biased region" description="Polar residues" evidence="1">
    <location>
        <begin position="190"/>
        <end position="199"/>
    </location>
</feature>
<feature type="transmembrane region" description="Helical" evidence="2">
    <location>
        <begin position="220"/>
        <end position="242"/>
    </location>
</feature>
<dbReference type="OrthoDB" id="10503310at2759"/>
<keyword evidence="3" id="KW-0732">Signal</keyword>
<evidence type="ECO:0000313" key="4">
    <source>
        <dbReference type="EMBL" id="KAG9250841.1"/>
    </source>
</evidence>
<keyword evidence="2" id="KW-0812">Transmembrane</keyword>
<keyword evidence="2" id="KW-1133">Transmembrane helix</keyword>
<reference evidence="4" key="1">
    <citation type="journal article" date="2021" name="IMA Fungus">
        <title>Genomic characterization of three marine fungi, including Emericellopsis atlantica sp. nov. with signatures of a generalist lifestyle and marine biomass degradation.</title>
        <authorList>
            <person name="Hagestad O.C."/>
            <person name="Hou L."/>
            <person name="Andersen J.H."/>
            <person name="Hansen E.H."/>
            <person name="Altermark B."/>
            <person name="Li C."/>
            <person name="Kuhnert E."/>
            <person name="Cox R.J."/>
            <person name="Crous P.W."/>
            <person name="Spatafora J.W."/>
            <person name="Lail K."/>
            <person name="Amirebrahimi M."/>
            <person name="Lipzen A."/>
            <person name="Pangilinan J."/>
            <person name="Andreopoulos W."/>
            <person name="Hayes R.D."/>
            <person name="Ng V."/>
            <person name="Grigoriev I.V."/>
            <person name="Jackson S.A."/>
            <person name="Sutton T.D.S."/>
            <person name="Dobson A.D.W."/>
            <person name="Rama T."/>
        </authorList>
    </citation>
    <scope>NUCLEOTIDE SEQUENCE</scope>
    <source>
        <strain evidence="4">TS7</strain>
    </source>
</reference>
<dbReference type="AlphaFoldDB" id="A0A9P7ZF78"/>
<dbReference type="Proteomes" id="UP000887229">
    <property type="component" value="Unassembled WGS sequence"/>
</dbReference>
<evidence type="ECO:0000256" key="2">
    <source>
        <dbReference type="SAM" id="Phobius"/>
    </source>
</evidence>
<feature type="chain" id="PRO_5040356543" evidence="3">
    <location>
        <begin position="19"/>
        <end position="287"/>
    </location>
</feature>
<dbReference type="RefSeq" id="XP_046114765.1">
    <property type="nucleotide sequence ID" value="XM_046262478.1"/>
</dbReference>